<keyword evidence="1" id="KW-0805">Transcription regulation</keyword>
<feature type="domain" description="HTH tetR-type" evidence="5">
    <location>
        <begin position="1"/>
        <end position="55"/>
    </location>
</feature>
<feature type="DNA-binding region" description="H-T-H motif" evidence="4">
    <location>
        <begin position="18"/>
        <end position="37"/>
    </location>
</feature>
<dbReference type="Pfam" id="PF00440">
    <property type="entry name" value="TetR_N"/>
    <property type="match status" value="1"/>
</dbReference>
<dbReference type="Gene3D" id="1.10.357.10">
    <property type="entry name" value="Tetracycline Repressor, domain 2"/>
    <property type="match status" value="1"/>
</dbReference>
<dbReference type="Gene3D" id="1.10.10.60">
    <property type="entry name" value="Homeodomain-like"/>
    <property type="match status" value="1"/>
</dbReference>
<dbReference type="AlphaFoldDB" id="A0A938YJH3"/>
<dbReference type="Pfam" id="PF16859">
    <property type="entry name" value="TetR_C_11"/>
    <property type="match status" value="1"/>
</dbReference>
<evidence type="ECO:0000256" key="2">
    <source>
        <dbReference type="ARBA" id="ARBA00023125"/>
    </source>
</evidence>
<dbReference type="InterPro" id="IPR009057">
    <property type="entry name" value="Homeodomain-like_sf"/>
</dbReference>
<proteinExistence type="predicted"/>
<name>A0A938YJH3_9ACTN</name>
<dbReference type="PROSITE" id="PS50977">
    <property type="entry name" value="HTH_TETR_2"/>
    <property type="match status" value="1"/>
</dbReference>
<sequence length="179" mass="19148">MHAAARELMSELGPERLTIPAVAERAGVHATTVYRRWQTAEALLLDVLAEEISTQAPLAVTGDLHADILRYARSVAVAFGRPGGLAVVHALLATARTHPRGVDAARFFAEPRAEQIAAILDASQAVEITVNDIFDLVVAPIVVWASLGAIPTTTAVAEHDALRRLADNVVAIRNARARR</sequence>
<keyword evidence="3" id="KW-0804">Transcription</keyword>
<organism evidence="6 7">
    <name type="scientific">Nakamurella leprariae</name>
    <dbReference type="NCBI Taxonomy" id="2803911"/>
    <lineage>
        <taxon>Bacteria</taxon>
        <taxon>Bacillati</taxon>
        <taxon>Actinomycetota</taxon>
        <taxon>Actinomycetes</taxon>
        <taxon>Nakamurellales</taxon>
        <taxon>Nakamurellaceae</taxon>
        <taxon>Nakamurella</taxon>
    </lineage>
</organism>
<keyword evidence="7" id="KW-1185">Reference proteome</keyword>
<keyword evidence="2 4" id="KW-0238">DNA-binding</keyword>
<dbReference type="Proteomes" id="UP000663792">
    <property type="component" value="Unassembled WGS sequence"/>
</dbReference>
<evidence type="ECO:0000313" key="7">
    <source>
        <dbReference type="Proteomes" id="UP000663792"/>
    </source>
</evidence>
<evidence type="ECO:0000256" key="3">
    <source>
        <dbReference type="ARBA" id="ARBA00023163"/>
    </source>
</evidence>
<dbReference type="SUPFAM" id="SSF46689">
    <property type="entry name" value="Homeodomain-like"/>
    <property type="match status" value="1"/>
</dbReference>
<evidence type="ECO:0000313" key="6">
    <source>
        <dbReference type="EMBL" id="MBM9469289.1"/>
    </source>
</evidence>
<comment type="caution">
    <text evidence="6">The sequence shown here is derived from an EMBL/GenBank/DDBJ whole genome shotgun (WGS) entry which is preliminary data.</text>
</comment>
<evidence type="ECO:0000256" key="1">
    <source>
        <dbReference type="ARBA" id="ARBA00023015"/>
    </source>
</evidence>
<evidence type="ECO:0000256" key="4">
    <source>
        <dbReference type="PROSITE-ProRule" id="PRU00335"/>
    </source>
</evidence>
<dbReference type="InterPro" id="IPR001647">
    <property type="entry name" value="HTH_TetR"/>
</dbReference>
<dbReference type="InterPro" id="IPR011075">
    <property type="entry name" value="TetR_C"/>
</dbReference>
<dbReference type="InterPro" id="IPR036271">
    <property type="entry name" value="Tet_transcr_reg_TetR-rel_C_sf"/>
</dbReference>
<dbReference type="GO" id="GO:0003677">
    <property type="term" value="F:DNA binding"/>
    <property type="evidence" value="ECO:0007669"/>
    <property type="project" value="UniProtKB-UniRule"/>
</dbReference>
<accession>A0A938YJH3</accession>
<protein>
    <submittedName>
        <fullName evidence="6">TetR/AcrR family transcriptional regulator</fullName>
    </submittedName>
</protein>
<dbReference type="EMBL" id="JAERWK010000025">
    <property type="protein sequence ID" value="MBM9469289.1"/>
    <property type="molecule type" value="Genomic_DNA"/>
</dbReference>
<evidence type="ECO:0000259" key="5">
    <source>
        <dbReference type="PROSITE" id="PS50977"/>
    </source>
</evidence>
<reference evidence="6" key="1">
    <citation type="submission" date="2021-01" db="EMBL/GenBank/DDBJ databases">
        <title>YIM 132084 draft genome.</title>
        <authorList>
            <person name="An D."/>
        </authorList>
    </citation>
    <scope>NUCLEOTIDE SEQUENCE</scope>
    <source>
        <strain evidence="6">YIM 132084</strain>
    </source>
</reference>
<gene>
    <name evidence="6" type="ORF">JL106_18535</name>
</gene>
<dbReference type="SUPFAM" id="SSF48498">
    <property type="entry name" value="Tetracyclin repressor-like, C-terminal domain"/>
    <property type="match status" value="1"/>
</dbReference>